<keyword evidence="2 5" id="KW-0032">Aminotransferase</keyword>
<dbReference type="Proteomes" id="UP000263377">
    <property type="component" value="Unassembled WGS sequence"/>
</dbReference>
<dbReference type="InterPro" id="IPR015421">
    <property type="entry name" value="PyrdxlP-dep_Trfase_major"/>
</dbReference>
<dbReference type="InterPro" id="IPR051326">
    <property type="entry name" value="Kynurenine-oxoglutarate_AT"/>
</dbReference>
<comment type="similarity">
    <text evidence="5">Belongs to the class-I pyridoxal-phosphate-dependent aminotransferase family.</text>
</comment>
<organism evidence="7 8">
    <name type="scientific">Kitasatospora xanthocidica</name>
    <dbReference type="NCBI Taxonomy" id="83382"/>
    <lineage>
        <taxon>Bacteria</taxon>
        <taxon>Bacillati</taxon>
        <taxon>Actinomycetota</taxon>
        <taxon>Actinomycetes</taxon>
        <taxon>Kitasatosporales</taxon>
        <taxon>Streptomycetaceae</taxon>
        <taxon>Kitasatospora</taxon>
    </lineage>
</organism>
<evidence type="ECO:0000256" key="5">
    <source>
        <dbReference type="RuleBase" id="RU000481"/>
    </source>
</evidence>
<dbReference type="InterPro" id="IPR015422">
    <property type="entry name" value="PyrdxlP-dep_Trfase_small"/>
</dbReference>
<dbReference type="Gene3D" id="3.90.1150.10">
    <property type="entry name" value="Aspartate Aminotransferase, domain 1"/>
    <property type="match status" value="1"/>
</dbReference>
<dbReference type="RefSeq" id="WP_049659032.1">
    <property type="nucleotide sequence ID" value="NZ_QVIG01000001.1"/>
</dbReference>
<dbReference type="GO" id="GO:0005737">
    <property type="term" value="C:cytoplasm"/>
    <property type="evidence" value="ECO:0007669"/>
    <property type="project" value="TreeGrafter"/>
</dbReference>
<dbReference type="AlphaFoldDB" id="A0A372ZNY2"/>
<dbReference type="SUPFAM" id="SSF53383">
    <property type="entry name" value="PLP-dependent transferases"/>
    <property type="match status" value="1"/>
</dbReference>
<evidence type="ECO:0000256" key="1">
    <source>
        <dbReference type="ARBA" id="ARBA00001933"/>
    </source>
</evidence>
<sequence length="384" mass="41480">MKPHARRLDGFRQSTIRAMTERCVAVGGINLGQGLSRTPPPDDLLDHATAHFASADHSYSPAHGDAVLRQAVARKLAEYNGVHVDPEHGVVATIGATGAYNAAVLAHLDPGDGLLLPEPFYGYHRTVAEIHGVVPQPVRTDAPGFRIDRAALEAATTDRTRAIVLCTPGNPSGHRMPPDEIEEVARFAADRDLLVITDEIYEHLYYGDEPHRSPASFDLLRDRTITVSGLSKTYSIPGWRLGYAAGPPELIAPLRIAADALSVCAPTPLQQIAARAFTLPDSFYARTRQDYRRKRDRIAAAFRDAGLATNDPEGAYYLLVDGTPLGGDSGEVAETILSAAGIATIPADAFHLGAAPYPYVRACFALTDADILRVEEHLSEVKWP</sequence>
<comment type="caution">
    <text evidence="7">The sequence shown here is derived from an EMBL/GenBank/DDBJ whole genome shotgun (WGS) entry which is preliminary data.</text>
</comment>
<dbReference type="GO" id="GO:0030170">
    <property type="term" value="F:pyridoxal phosphate binding"/>
    <property type="evidence" value="ECO:0007669"/>
    <property type="project" value="InterPro"/>
</dbReference>
<dbReference type="InterPro" id="IPR015424">
    <property type="entry name" value="PyrdxlP-dep_Trfase"/>
</dbReference>
<name>A0A372ZNY2_9ACTN</name>
<dbReference type="InterPro" id="IPR004839">
    <property type="entry name" value="Aminotransferase_I/II_large"/>
</dbReference>
<dbReference type="Pfam" id="PF00155">
    <property type="entry name" value="Aminotran_1_2"/>
    <property type="match status" value="1"/>
</dbReference>
<dbReference type="GO" id="GO:0016212">
    <property type="term" value="F:kynurenine-oxoglutarate transaminase activity"/>
    <property type="evidence" value="ECO:0007669"/>
    <property type="project" value="TreeGrafter"/>
</dbReference>
<protein>
    <recommendedName>
        <fullName evidence="5">Aminotransferase</fullName>
        <ecNumber evidence="5">2.6.1.-</ecNumber>
    </recommendedName>
</protein>
<evidence type="ECO:0000256" key="3">
    <source>
        <dbReference type="ARBA" id="ARBA00022679"/>
    </source>
</evidence>
<feature type="domain" description="Aminotransferase class I/classII large" evidence="6">
    <location>
        <begin position="29"/>
        <end position="374"/>
    </location>
</feature>
<keyword evidence="8" id="KW-1185">Reference proteome</keyword>
<dbReference type="EC" id="2.6.1.-" evidence="5"/>
<keyword evidence="3 5" id="KW-0808">Transferase</keyword>
<dbReference type="InterPro" id="IPR004838">
    <property type="entry name" value="NHTrfase_class1_PyrdxlP-BS"/>
</dbReference>
<proteinExistence type="inferred from homology"/>
<accession>A0A372ZNY2</accession>
<dbReference type="PROSITE" id="PS00105">
    <property type="entry name" value="AA_TRANSFER_CLASS_1"/>
    <property type="match status" value="1"/>
</dbReference>
<gene>
    <name evidence="7" type="ORF">DR950_06200</name>
</gene>
<reference evidence="7 8" key="1">
    <citation type="submission" date="2018-08" db="EMBL/GenBank/DDBJ databases">
        <title>Diversity &amp; Physiological Properties of Lignin-Decomposing Actinobacteria from Soil.</title>
        <authorList>
            <person name="Roh S.G."/>
            <person name="Kim S.B."/>
        </authorList>
    </citation>
    <scope>NUCLEOTIDE SEQUENCE [LARGE SCALE GENOMIC DNA]</scope>
    <source>
        <strain evidence="7 8">MMS17-GH009</strain>
    </source>
</reference>
<evidence type="ECO:0000256" key="2">
    <source>
        <dbReference type="ARBA" id="ARBA00022576"/>
    </source>
</evidence>
<evidence type="ECO:0000313" key="8">
    <source>
        <dbReference type="Proteomes" id="UP000263377"/>
    </source>
</evidence>
<dbReference type="PANTHER" id="PTHR43807">
    <property type="entry name" value="FI04487P"/>
    <property type="match status" value="1"/>
</dbReference>
<dbReference type="EMBL" id="QVIG01000001">
    <property type="protein sequence ID" value="RGD57441.1"/>
    <property type="molecule type" value="Genomic_DNA"/>
</dbReference>
<keyword evidence="4" id="KW-0663">Pyridoxal phosphate</keyword>
<evidence type="ECO:0000259" key="6">
    <source>
        <dbReference type="Pfam" id="PF00155"/>
    </source>
</evidence>
<evidence type="ECO:0000256" key="4">
    <source>
        <dbReference type="ARBA" id="ARBA00022898"/>
    </source>
</evidence>
<dbReference type="Gene3D" id="3.40.640.10">
    <property type="entry name" value="Type I PLP-dependent aspartate aminotransferase-like (Major domain)"/>
    <property type="match status" value="1"/>
</dbReference>
<dbReference type="CDD" id="cd00609">
    <property type="entry name" value="AAT_like"/>
    <property type="match status" value="1"/>
</dbReference>
<evidence type="ECO:0000313" key="7">
    <source>
        <dbReference type="EMBL" id="RGD57441.1"/>
    </source>
</evidence>
<comment type="cofactor">
    <cofactor evidence="1 5">
        <name>pyridoxal 5'-phosphate</name>
        <dbReference type="ChEBI" id="CHEBI:597326"/>
    </cofactor>
</comment>
<dbReference type="PANTHER" id="PTHR43807:SF20">
    <property type="entry name" value="FI04487P"/>
    <property type="match status" value="1"/>
</dbReference>